<feature type="compositionally biased region" description="Basic and acidic residues" evidence="1">
    <location>
        <begin position="257"/>
        <end position="266"/>
    </location>
</feature>
<dbReference type="Proteomes" id="UP000004810">
    <property type="component" value="Unassembled WGS sequence"/>
</dbReference>
<proteinExistence type="predicted"/>
<reference evidence="4" key="1">
    <citation type="submission" date="2012-08" db="EMBL/GenBank/DDBJ databases">
        <title>The Genome Sequence of Wuchereria bancrofti.</title>
        <authorList>
            <person name="Nutman T.B."/>
            <person name="Fink D.L."/>
            <person name="Russ C."/>
            <person name="Young S."/>
            <person name="Zeng Q."/>
            <person name="Koehrsen M."/>
            <person name="Alvarado L."/>
            <person name="Berlin A."/>
            <person name="Chapman S.B."/>
            <person name="Chen Z."/>
            <person name="Freedman E."/>
            <person name="Gellesch M."/>
            <person name="Goldberg J."/>
            <person name="Griggs A."/>
            <person name="Gujja S."/>
            <person name="Heilman E.R."/>
            <person name="Heiman D."/>
            <person name="Hepburn T."/>
            <person name="Howarth C."/>
            <person name="Jen D."/>
            <person name="Larson L."/>
            <person name="Lewis B."/>
            <person name="Mehta T."/>
            <person name="Park D."/>
            <person name="Pearson M."/>
            <person name="Roberts A."/>
            <person name="Saif S."/>
            <person name="Shea T."/>
            <person name="Shenoy N."/>
            <person name="Sisk P."/>
            <person name="Stolte C."/>
            <person name="Sykes S."/>
            <person name="Walk T."/>
            <person name="White J."/>
            <person name="Yandava C."/>
            <person name="Haas B."/>
            <person name="Henn M.R."/>
            <person name="Nusbaum C."/>
            <person name="Birren B."/>
        </authorList>
    </citation>
    <scope>NUCLEOTIDE SEQUENCE [LARGE SCALE GENOMIC DNA]</scope>
    <source>
        <strain evidence="4">NA</strain>
    </source>
</reference>
<gene>
    <name evidence="3" type="ORF">WUBG_11648</name>
</gene>
<feature type="domain" description="PIK-related kinase FAT" evidence="2">
    <location>
        <begin position="16"/>
        <end position="186"/>
    </location>
</feature>
<protein>
    <recommendedName>
        <fullName evidence="2">PIK-related kinase FAT domain-containing protein</fullName>
    </recommendedName>
</protein>
<sequence length="309" mass="33994">MQEDRATELLHVRINRELEAARDDLIIEWRRLPDVVSLSHVNILQATNLIQEVQEASVLTNHPEVSGQVSLPSNPIGDVKSVVKAWRSRSYALSDPLSFWADIHQWRIHHYNTAIRLLQQMEGNQSSQFQQGLLPFYSAANSQLMIARAARKAGLINIAIDKLSRLKRREAQANHLPVPVLSAATVGTLQSLVSTQFSFIASSPTPMMKPSTAYPASSGATPVSRKKPGRPARTYQQQASGLPTGLRTNNVTAEISPQDRELKHEVNSPLSKAVHQRQVQNSVHASSPGVRPVTAVPPHGEPTSETFGT</sequence>
<name>J9EK79_WUCBA</name>
<evidence type="ECO:0000313" key="3">
    <source>
        <dbReference type="EMBL" id="EJW77442.1"/>
    </source>
</evidence>
<dbReference type="InterPro" id="IPR003151">
    <property type="entry name" value="PIK-rel_kinase_FAT"/>
</dbReference>
<comment type="caution">
    <text evidence="3">The sequence shown here is derived from an EMBL/GenBank/DDBJ whole genome shotgun (WGS) entry which is preliminary data.</text>
</comment>
<evidence type="ECO:0000259" key="2">
    <source>
        <dbReference type="Pfam" id="PF02259"/>
    </source>
</evidence>
<organism evidence="3 4">
    <name type="scientific">Wuchereria bancrofti</name>
    <dbReference type="NCBI Taxonomy" id="6293"/>
    <lineage>
        <taxon>Eukaryota</taxon>
        <taxon>Metazoa</taxon>
        <taxon>Ecdysozoa</taxon>
        <taxon>Nematoda</taxon>
        <taxon>Chromadorea</taxon>
        <taxon>Rhabditida</taxon>
        <taxon>Spirurina</taxon>
        <taxon>Spiruromorpha</taxon>
        <taxon>Filarioidea</taxon>
        <taxon>Onchocercidae</taxon>
        <taxon>Wuchereria</taxon>
    </lineage>
</organism>
<accession>J9EK79</accession>
<feature type="non-terminal residue" evidence="3">
    <location>
        <position position="309"/>
    </location>
</feature>
<feature type="region of interest" description="Disordered" evidence="1">
    <location>
        <begin position="210"/>
        <end position="309"/>
    </location>
</feature>
<dbReference type="AlphaFoldDB" id="J9EK79"/>
<dbReference type="Pfam" id="PF02259">
    <property type="entry name" value="FAT"/>
    <property type="match status" value="1"/>
</dbReference>
<evidence type="ECO:0000256" key="1">
    <source>
        <dbReference type="SAM" id="MobiDB-lite"/>
    </source>
</evidence>
<feature type="compositionally biased region" description="Polar residues" evidence="1">
    <location>
        <begin position="234"/>
        <end position="255"/>
    </location>
</feature>
<dbReference type="EMBL" id="ADBV01007761">
    <property type="protein sequence ID" value="EJW77442.1"/>
    <property type="molecule type" value="Genomic_DNA"/>
</dbReference>
<evidence type="ECO:0000313" key="4">
    <source>
        <dbReference type="Proteomes" id="UP000004810"/>
    </source>
</evidence>